<sequence>MTENPFLAPSPLPYRLPPFGEIRDEHLRPALDQGMAEQLAEIARITADPAPATFDNTVVALEATGQLLRRVTAVLDVRTSVDTNPELQALDAEYQPKRAAHSDAIHLDRALFARLDAVYARRAELALDAESLRLLERRHQEFVRAGAQLPPAQQQRLRELNAELASSSALFEQNLMAANRAGALVLDRVEQLDGLSETAIEAAAANARELGLPDTWVLSLLNFTVQPALAQLTDREVRRRLLAAALERAELSNGQLAATMAALRAERAALFGYPNHAAYVVADETAGTEAAVTELLGRLVAPAVANAERELARLAAAAEADGVTDFGPHDLPYYAERVRQAEYDLDSAALQPYYELDRVLFDGVFHAAGLAYGITFTERTDLVGYHADTRVFEVFEQDGTPLGLFLADFFARTTKRGGAWMDELVTQSHLLGVRPVVHNNLNLTKPAPGRPVLLTADEVRTLFHEFGHALHGLFSDVRYPSLAGTAVPRDFVEFPSQVNEMWANWPEVRDRFARHHESGEPIPAELLAKAEAAETFGQGTVLVEVLAAALLDWAWHTLPAGQPVEDPVAFEAAALKAAGLSLAAVPPRYRTGYFGHLFVGGYSAGYYAYLWSEVLDADTVDWFAGNGRPVRESGEVFRRELLARGDSRPALECVRAVLGREPRIEPLLVRRGLTA</sequence>
<dbReference type="RefSeq" id="WP_110672183.1">
    <property type="nucleotide sequence ID" value="NZ_PYBW01000099.1"/>
</dbReference>
<name>A0A2V4N0C6_9ACTN</name>
<dbReference type="Gene3D" id="1.10.1370.10">
    <property type="entry name" value="Neurolysin, domain 3"/>
    <property type="match status" value="1"/>
</dbReference>
<comment type="caution">
    <text evidence="9">The sequence shown here is derived from an EMBL/GenBank/DDBJ whole genome shotgun (WGS) entry which is preliminary data.</text>
</comment>
<dbReference type="GO" id="GO:0006508">
    <property type="term" value="P:proteolysis"/>
    <property type="evidence" value="ECO:0007669"/>
    <property type="project" value="UniProtKB-KW"/>
</dbReference>
<dbReference type="Proteomes" id="UP000248039">
    <property type="component" value="Unassembled WGS sequence"/>
</dbReference>
<evidence type="ECO:0000259" key="8">
    <source>
        <dbReference type="Pfam" id="PF01432"/>
    </source>
</evidence>
<dbReference type="GO" id="GO:0004180">
    <property type="term" value="F:carboxypeptidase activity"/>
    <property type="evidence" value="ECO:0007669"/>
    <property type="project" value="TreeGrafter"/>
</dbReference>
<evidence type="ECO:0000256" key="6">
    <source>
        <dbReference type="ARBA" id="ARBA00023049"/>
    </source>
</evidence>
<dbReference type="Pfam" id="PF01432">
    <property type="entry name" value="Peptidase_M3"/>
    <property type="match status" value="1"/>
</dbReference>
<reference evidence="9 10" key="1">
    <citation type="submission" date="2018-03" db="EMBL/GenBank/DDBJ databases">
        <title>Bioinformatic expansion and discovery of thiopeptide antibiotics.</title>
        <authorList>
            <person name="Schwalen C.J."/>
            <person name="Hudson G.A."/>
            <person name="Mitchell D.A."/>
        </authorList>
    </citation>
    <scope>NUCLEOTIDE SEQUENCE [LARGE SCALE GENOMIC DNA]</scope>
    <source>
        <strain evidence="9 10">ATCC 21389</strain>
    </source>
</reference>
<keyword evidence="5 7" id="KW-0862">Zinc</keyword>
<evidence type="ECO:0000256" key="7">
    <source>
        <dbReference type="RuleBase" id="RU003435"/>
    </source>
</evidence>
<evidence type="ECO:0000256" key="2">
    <source>
        <dbReference type="ARBA" id="ARBA00022670"/>
    </source>
</evidence>
<evidence type="ECO:0000313" key="9">
    <source>
        <dbReference type="EMBL" id="PYC73553.1"/>
    </source>
</evidence>
<dbReference type="FunFam" id="3.40.390.10:FF:000009">
    <property type="entry name" value="Oligopeptidase A"/>
    <property type="match status" value="1"/>
</dbReference>
<organism evidence="9 10">
    <name type="scientific">Streptomyces tateyamensis</name>
    <dbReference type="NCBI Taxonomy" id="565073"/>
    <lineage>
        <taxon>Bacteria</taxon>
        <taxon>Bacillati</taxon>
        <taxon>Actinomycetota</taxon>
        <taxon>Actinomycetes</taxon>
        <taxon>Kitasatosporales</taxon>
        <taxon>Streptomycetaceae</taxon>
        <taxon>Streptomyces</taxon>
    </lineage>
</organism>
<evidence type="ECO:0000256" key="3">
    <source>
        <dbReference type="ARBA" id="ARBA00022723"/>
    </source>
</evidence>
<dbReference type="InterPro" id="IPR034005">
    <property type="entry name" value="M3A_DCP"/>
</dbReference>
<dbReference type="SUPFAM" id="SSF55486">
    <property type="entry name" value="Metalloproteases ('zincins'), catalytic domain"/>
    <property type="match status" value="1"/>
</dbReference>
<evidence type="ECO:0000256" key="1">
    <source>
        <dbReference type="ARBA" id="ARBA00006040"/>
    </source>
</evidence>
<dbReference type="CDD" id="cd06456">
    <property type="entry name" value="M3A_DCP"/>
    <property type="match status" value="1"/>
</dbReference>
<evidence type="ECO:0000313" key="10">
    <source>
        <dbReference type="Proteomes" id="UP000248039"/>
    </source>
</evidence>
<dbReference type="PANTHER" id="PTHR43660:SF1">
    <property type="entry name" value="DIPEPTIDYL CARBOXYPEPTIDASE"/>
    <property type="match status" value="1"/>
</dbReference>
<dbReference type="InterPro" id="IPR045090">
    <property type="entry name" value="Pept_M3A_M3B"/>
</dbReference>
<keyword evidence="6 7" id="KW-0482">Metalloprotease</keyword>
<dbReference type="Gene3D" id="3.40.390.10">
    <property type="entry name" value="Collagenase (Catalytic Domain)"/>
    <property type="match status" value="1"/>
</dbReference>
<accession>A0A2V4N0C6</accession>
<dbReference type="PANTHER" id="PTHR43660">
    <property type="entry name" value="DIPEPTIDYL CARBOXYPEPTIDASE"/>
    <property type="match status" value="1"/>
</dbReference>
<keyword evidence="2 7" id="KW-0645">Protease</keyword>
<dbReference type="GO" id="GO:0046872">
    <property type="term" value="F:metal ion binding"/>
    <property type="evidence" value="ECO:0007669"/>
    <property type="project" value="UniProtKB-UniRule"/>
</dbReference>
<evidence type="ECO:0000256" key="5">
    <source>
        <dbReference type="ARBA" id="ARBA00022833"/>
    </source>
</evidence>
<comment type="cofactor">
    <cofactor evidence="7">
        <name>Zn(2+)</name>
        <dbReference type="ChEBI" id="CHEBI:29105"/>
    </cofactor>
    <text evidence="7">Binds 1 zinc ion.</text>
</comment>
<dbReference type="InterPro" id="IPR024079">
    <property type="entry name" value="MetalloPept_cat_dom_sf"/>
</dbReference>
<keyword evidence="3 7" id="KW-0479">Metal-binding</keyword>
<dbReference type="EMBL" id="PYBW01000099">
    <property type="protein sequence ID" value="PYC73553.1"/>
    <property type="molecule type" value="Genomic_DNA"/>
</dbReference>
<dbReference type="InterPro" id="IPR024077">
    <property type="entry name" value="Neurolysin/TOP_dom2"/>
</dbReference>
<gene>
    <name evidence="9" type="ORF">C7C46_25045</name>
</gene>
<protein>
    <submittedName>
        <fullName evidence="9">Peptidase M3</fullName>
    </submittedName>
</protein>
<comment type="similarity">
    <text evidence="1 7">Belongs to the peptidase M3 family.</text>
</comment>
<proteinExistence type="inferred from homology"/>
<keyword evidence="4 7" id="KW-0378">Hydrolase</keyword>
<dbReference type="AlphaFoldDB" id="A0A2V4N0C6"/>
<evidence type="ECO:0000256" key="4">
    <source>
        <dbReference type="ARBA" id="ARBA00022801"/>
    </source>
</evidence>
<dbReference type="GO" id="GO:0004222">
    <property type="term" value="F:metalloendopeptidase activity"/>
    <property type="evidence" value="ECO:0007669"/>
    <property type="project" value="InterPro"/>
</dbReference>
<dbReference type="InterPro" id="IPR001567">
    <property type="entry name" value="Pept_M3A_M3B_dom"/>
</dbReference>
<feature type="domain" description="Peptidase M3A/M3B catalytic" evidence="8">
    <location>
        <begin position="229"/>
        <end position="669"/>
    </location>
</feature>
<dbReference type="OrthoDB" id="9773538at2"/>
<keyword evidence="10" id="KW-1185">Reference proteome</keyword>
<dbReference type="Gene3D" id="1.10.1370.40">
    <property type="match status" value="1"/>
</dbReference>
<dbReference type="GO" id="GO:0005829">
    <property type="term" value="C:cytosol"/>
    <property type="evidence" value="ECO:0007669"/>
    <property type="project" value="TreeGrafter"/>
</dbReference>